<evidence type="ECO:0000256" key="14">
    <source>
        <dbReference type="SAM" id="SignalP"/>
    </source>
</evidence>
<keyword evidence="9 16" id="KW-0560">Oxidoreductase</keyword>
<dbReference type="InterPro" id="IPR009056">
    <property type="entry name" value="Cyt_c-like_dom"/>
</dbReference>
<evidence type="ECO:0000256" key="11">
    <source>
        <dbReference type="ARBA" id="ARBA00058991"/>
    </source>
</evidence>
<dbReference type="Pfam" id="PF03150">
    <property type="entry name" value="CCP_MauG"/>
    <property type="match status" value="1"/>
</dbReference>
<dbReference type="GO" id="GO:0046872">
    <property type="term" value="F:metal ion binding"/>
    <property type="evidence" value="ECO:0007669"/>
    <property type="project" value="UniProtKB-KW"/>
</dbReference>
<keyword evidence="8" id="KW-0249">Electron transport</keyword>
<keyword evidence="10 13" id="KW-0408">Iron</keyword>
<dbReference type="InterPro" id="IPR036909">
    <property type="entry name" value="Cyt_c-like_dom_sf"/>
</dbReference>
<proteinExistence type="predicted"/>
<evidence type="ECO:0000259" key="15">
    <source>
        <dbReference type="PROSITE" id="PS51007"/>
    </source>
</evidence>
<dbReference type="PANTHER" id="PTHR30600:SF10">
    <property type="entry name" value="BLL6722 PROTEIN"/>
    <property type="match status" value="1"/>
</dbReference>
<dbReference type="OrthoDB" id="9772811at2"/>
<dbReference type="InterPro" id="IPR051395">
    <property type="entry name" value="Cytochrome_c_Peroxidase/MauG"/>
</dbReference>
<dbReference type="Pfam" id="PF00034">
    <property type="entry name" value="Cytochrom_C"/>
    <property type="match status" value="1"/>
</dbReference>
<dbReference type="PROSITE" id="PS51007">
    <property type="entry name" value="CYTC"/>
    <property type="match status" value="1"/>
</dbReference>
<keyword evidence="7" id="KW-0574">Periplasm</keyword>
<evidence type="ECO:0000256" key="9">
    <source>
        <dbReference type="ARBA" id="ARBA00023002"/>
    </source>
</evidence>
<dbReference type="KEGG" id="pbs:Plabr_2568"/>
<evidence type="ECO:0000256" key="7">
    <source>
        <dbReference type="ARBA" id="ARBA00022764"/>
    </source>
</evidence>
<dbReference type="RefSeq" id="WP_013628892.1">
    <property type="nucleotide sequence ID" value="NC_015174.1"/>
</dbReference>
<evidence type="ECO:0000256" key="13">
    <source>
        <dbReference type="PROSITE-ProRule" id="PRU00433"/>
    </source>
</evidence>
<comment type="function">
    <text evidence="11">Involved in methylamine metabolism. Essential for the maturation of the beta subunit of MADH, presumably via a step in the biosynthesis of tryptophan tryptophylquinone (TTQ), the cofactor of MADH.</text>
</comment>
<dbReference type="GO" id="GO:0020037">
    <property type="term" value="F:heme binding"/>
    <property type="evidence" value="ECO:0007669"/>
    <property type="project" value="InterPro"/>
</dbReference>
<dbReference type="Gene3D" id="1.10.760.10">
    <property type="entry name" value="Cytochrome c-like domain"/>
    <property type="match status" value="2"/>
</dbReference>
<evidence type="ECO:0000256" key="5">
    <source>
        <dbReference type="ARBA" id="ARBA00022723"/>
    </source>
</evidence>
<sequence>MKIPNVPKRFALAALASLGFAVACDLPVQAASKSDAKSNRVTLGQSGLVGGIPGEGPLTNAEIKKWLADPANHETLEVVLPLGLNVANIPEGVLEANPLTRAKVELGRQLYFDTRLSVDNTISCASCHDPEVGWAANTQFGVGIEGLQGNRNSPVSYNRILTKEQFWDGRAASLEDQAIGPIANPIEMGNTHEAAVGVIGKIPGYRLQFESIFGKDGVTIENVGKALAAFERVIVTNPTPYDYYEQLKPFSRFEPEDIEDDPDLKEMYDEAAALSAAHPMSESAIRGRDLFFSERVNCAACHVGANLADEKYYNLGVGMDKENPDLGRYEVTGKEEDKGAFKTPTIRNVAQTAPYMHDGSLKTLMDVVEHYNKGGIPNPHLSDKIVKLNLTEQEKKDLVAFMEACTGEFEEVEPGRLPK</sequence>
<accession>F0SQU7</accession>
<evidence type="ECO:0000256" key="2">
    <source>
        <dbReference type="ARBA" id="ARBA00004856"/>
    </source>
</evidence>
<protein>
    <recommendedName>
        <fullName evidence="12">Methylamine utilization protein MauG</fullName>
    </recommendedName>
</protein>
<dbReference type="STRING" id="756272.Plabr_2568"/>
<dbReference type="InterPro" id="IPR004852">
    <property type="entry name" value="Di-haem_cyt_c_peroxidsae"/>
</dbReference>
<dbReference type="PROSITE" id="PS51257">
    <property type="entry name" value="PROKAR_LIPOPROTEIN"/>
    <property type="match status" value="1"/>
</dbReference>
<dbReference type="eggNOG" id="COG1858">
    <property type="taxonomic scope" value="Bacteria"/>
</dbReference>
<evidence type="ECO:0000256" key="1">
    <source>
        <dbReference type="ARBA" id="ARBA00004418"/>
    </source>
</evidence>
<gene>
    <name evidence="16" type="ordered locus">Plabr_2568</name>
</gene>
<keyword evidence="16" id="KW-0575">Peroxidase</keyword>
<dbReference type="EMBL" id="CP002546">
    <property type="protein sequence ID" value="ADY60168.1"/>
    <property type="molecule type" value="Genomic_DNA"/>
</dbReference>
<keyword evidence="6 14" id="KW-0732">Signal</keyword>
<evidence type="ECO:0000313" key="17">
    <source>
        <dbReference type="Proteomes" id="UP000006860"/>
    </source>
</evidence>
<keyword evidence="4 13" id="KW-0349">Heme</keyword>
<keyword evidence="17" id="KW-1185">Reference proteome</keyword>
<keyword evidence="3" id="KW-0813">Transport</keyword>
<name>F0SQU7_RUBBR</name>
<feature type="domain" description="Cytochrome c" evidence="15">
    <location>
        <begin position="282"/>
        <end position="406"/>
    </location>
</feature>
<organism evidence="16 17">
    <name type="scientific">Rubinisphaera brasiliensis (strain ATCC 49424 / DSM 5305 / JCM 21570 / IAM 15109 / NBRC 103401 / IFAM 1448)</name>
    <name type="common">Planctomyces brasiliensis</name>
    <dbReference type="NCBI Taxonomy" id="756272"/>
    <lineage>
        <taxon>Bacteria</taxon>
        <taxon>Pseudomonadati</taxon>
        <taxon>Planctomycetota</taxon>
        <taxon>Planctomycetia</taxon>
        <taxon>Planctomycetales</taxon>
        <taxon>Planctomycetaceae</taxon>
        <taxon>Rubinisphaera</taxon>
    </lineage>
</organism>
<evidence type="ECO:0000256" key="10">
    <source>
        <dbReference type="ARBA" id="ARBA00023004"/>
    </source>
</evidence>
<feature type="signal peptide" evidence="14">
    <location>
        <begin position="1"/>
        <end position="23"/>
    </location>
</feature>
<dbReference type="GO" id="GO:0042597">
    <property type="term" value="C:periplasmic space"/>
    <property type="evidence" value="ECO:0007669"/>
    <property type="project" value="UniProtKB-SubCell"/>
</dbReference>
<evidence type="ECO:0000256" key="4">
    <source>
        <dbReference type="ARBA" id="ARBA00022617"/>
    </source>
</evidence>
<evidence type="ECO:0000256" key="3">
    <source>
        <dbReference type="ARBA" id="ARBA00022448"/>
    </source>
</evidence>
<evidence type="ECO:0000313" key="16">
    <source>
        <dbReference type="EMBL" id="ADY60168.1"/>
    </source>
</evidence>
<evidence type="ECO:0000256" key="6">
    <source>
        <dbReference type="ARBA" id="ARBA00022729"/>
    </source>
</evidence>
<dbReference type="PANTHER" id="PTHR30600">
    <property type="entry name" value="CYTOCHROME C PEROXIDASE-RELATED"/>
    <property type="match status" value="1"/>
</dbReference>
<dbReference type="GO" id="GO:0004130">
    <property type="term" value="F:cytochrome-c peroxidase activity"/>
    <property type="evidence" value="ECO:0007669"/>
    <property type="project" value="TreeGrafter"/>
</dbReference>
<dbReference type="GO" id="GO:0009055">
    <property type="term" value="F:electron transfer activity"/>
    <property type="evidence" value="ECO:0007669"/>
    <property type="project" value="InterPro"/>
</dbReference>
<evidence type="ECO:0000256" key="8">
    <source>
        <dbReference type="ARBA" id="ARBA00022982"/>
    </source>
</evidence>
<comment type="pathway">
    <text evidence="2">One-carbon metabolism; methylamine degradation.</text>
</comment>
<dbReference type="AlphaFoldDB" id="F0SQU7"/>
<dbReference type="HOGENOM" id="CLU_034652_3_1_0"/>
<feature type="chain" id="PRO_5003257231" description="Methylamine utilization protein MauG" evidence="14">
    <location>
        <begin position="24"/>
        <end position="419"/>
    </location>
</feature>
<dbReference type="FunFam" id="1.10.760.10:FF:000019">
    <property type="entry name" value="Di-heme cytochrome C peroxidase"/>
    <property type="match status" value="1"/>
</dbReference>
<dbReference type="Proteomes" id="UP000006860">
    <property type="component" value="Chromosome"/>
</dbReference>
<dbReference type="SUPFAM" id="SSF46626">
    <property type="entry name" value="Cytochrome c"/>
    <property type="match status" value="2"/>
</dbReference>
<reference evidence="17" key="1">
    <citation type="submission" date="2011-02" db="EMBL/GenBank/DDBJ databases">
        <title>The complete genome of Planctomyces brasiliensis DSM 5305.</title>
        <authorList>
            <person name="Lucas S."/>
            <person name="Copeland A."/>
            <person name="Lapidus A."/>
            <person name="Bruce D."/>
            <person name="Goodwin L."/>
            <person name="Pitluck S."/>
            <person name="Kyrpides N."/>
            <person name="Mavromatis K."/>
            <person name="Pagani I."/>
            <person name="Ivanova N."/>
            <person name="Ovchinnikova G."/>
            <person name="Lu M."/>
            <person name="Detter J.C."/>
            <person name="Han C."/>
            <person name="Land M."/>
            <person name="Hauser L."/>
            <person name="Markowitz V."/>
            <person name="Cheng J.-F."/>
            <person name="Hugenholtz P."/>
            <person name="Woyke T."/>
            <person name="Wu D."/>
            <person name="Tindall B."/>
            <person name="Pomrenke H.G."/>
            <person name="Brambilla E."/>
            <person name="Klenk H.-P."/>
            <person name="Eisen J.A."/>
        </authorList>
    </citation>
    <scope>NUCLEOTIDE SEQUENCE [LARGE SCALE GENOMIC DNA]</scope>
    <source>
        <strain evidence="17">ATCC 49424 / DSM 5305 / JCM 21570 / NBRC 103401 / IFAM 1448</strain>
    </source>
</reference>
<evidence type="ECO:0000256" key="12">
    <source>
        <dbReference type="ARBA" id="ARBA00073576"/>
    </source>
</evidence>
<keyword evidence="5 13" id="KW-0479">Metal-binding</keyword>
<comment type="subcellular location">
    <subcellularLocation>
        <location evidence="1">Periplasm</location>
    </subcellularLocation>
</comment>